<dbReference type="FunFam" id="1.20.1310.10:FF:000001">
    <property type="entry name" value="Cullin 3"/>
    <property type="match status" value="1"/>
</dbReference>
<dbReference type="Pfam" id="PF10557">
    <property type="entry name" value="Cullin_Nedd8"/>
    <property type="match status" value="1"/>
</dbReference>
<evidence type="ECO:0000256" key="7">
    <source>
        <dbReference type="SAM" id="MobiDB-lite"/>
    </source>
</evidence>
<dbReference type="FunFam" id="1.10.10.10:FF:000050">
    <property type="entry name" value="Cullin 4B"/>
    <property type="match status" value="1"/>
</dbReference>
<dbReference type="Pfam" id="PF26557">
    <property type="entry name" value="Cullin_AB"/>
    <property type="match status" value="1"/>
</dbReference>
<evidence type="ECO:0000256" key="2">
    <source>
        <dbReference type="ARBA" id="ARBA00006019"/>
    </source>
</evidence>
<dbReference type="InterPro" id="IPR036390">
    <property type="entry name" value="WH_DNA-bd_sf"/>
</dbReference>
<dbReference type="SMART" id="SM00182">
    <property type="entry name" value="CULLIN"/>
    <property type="match status" value="1"/>
</dbReference>
<evidence type="ECO:0000259" key="8">
    <source>
        <dbReference type="SMART" id="SM00182"/>
    </source>
</evidence>
<dbReference type="SUPFAM" id="SSF74788">
    <property type="entry name" value="Cullin repeat-like"/>
    <property type="match status" value="1"/>
</dbReference>
<dbReference type="FunFam" id="1.20.1310.10:FF:000035">
    <property type="entry name" value="Ubiquitin ligase subunit CulD, putative"/>
    <property type="match status" value="1"/>
</dbReference>
<comment type="pathway">
    <text evidence="1">Protein modification; protein ubiquitination.</text>
</comment>
<dbReference type="Gene3D" id="3.30.230.130">
    <property type="entry name" value="Cullin, Chain C, Domain 2"/>
    <property type="match status" value="1"/>
</dbReference>
<dbReference type="SUPFAM" id="SSF46785">
    <property type="entry name" value="Winged helix' DNA-binding domain"/>
    <property type="match status" value="1"/>
</dbReference>
<feature type="domain" description="Cullin family profile" evidence="8">
    <location>
        <begin position="418"/>
        <end position="569"/>
    </location>
</feature>
<dbReference type="Pfam" id="PF00888">
    <property type="entry name" value="Cullin"/>
    <property type="match status" value="1"/>
</dbReference>
<dbReference type="VEuPathDB" id="CryptoDB:Vbra_7304"/>
<evidence type="ECO:0000313" key="11">
    <source>
        <dbReference type="Proteomes" id="UP000041254"/>
    </source>
</evidence>
<dbReference type="InterPro" id="IPR019559">
    <property type="entry name" value="Cullin_neddylation_domain"/>
</dbReference>
<feature type="region of interest" description="Disordered" evidence="7">
    <location>
        <begin position="576"/>
        <end position="621"/>
    </location>
</feature>
<keyword evidence="11" id="KW-1185">Reference proteome</keyword>
<dbReference type="EMBL" id="CDMY01000224">
    <property type="protein sequence ID" value="CEL94631.1"/>
    <property type="molecule type" value="Genomic_DNA"/>
</dbReference>
<dbReference type="GO" id="GO:0006511">
    <property type="term" value="P:ubiquitin-dependent protein catabolic process"/>
    <property type="evidence" value="ECO:0007669"/>
    <property type="project" value="InterPro"/>
</dbReference>
<feature type="domain" description="Cullin neddylation" evidence="9">
    <location>
        <begin position="728"/>
        <end position="793"/>
    </location>
</feature>
<dbReference type="InterPro" id="IPR036317">
    <property type="entry name" value="Cullin_homology_sf"/>
</dbReference>
<feature type="compositionally biased region" description="Low complexity" evidence="7">
    <location>
        <begin position="576"/>
        <end position="586"/>
    </location>
</feature>
<evidence type="ECO:0000256" key="4">
    <source>
        <dbReference type="ARBA" id="ARBA00022786"/>
    </source>
</evidence>
<dbReference type="PROSITE" id="PS01256">
    <property type="entry name" value="CULLIN_1"/>
    <property type="match status" value="1"/>
</dbReference>
<dbReference type="GO" id="GO:0005634">
    <property type="term" value="C:nucleus"/>
    <property type="evidence" value="ECO:0007669"/>
    <property type="project" value="UniProtKB-ARBA"/>
</dbReference>
<dbReference type="InterPro" id="IPR016158">
    <property type="entry name" value="Cullin_homology"/>
</dbReference>
<name>A0A0G4EF87_VITBC</name>
<dbReference type="FunFam" id="1.20.1310.10:FF:000002">
    <property type="entry name" value="cullin-3 isoform X1"/>
    <property type="match status" value="1"/>
</dbReference>
<protein>
    <recommendedName>
        <fullName evidence="6">Cullin-4</fullName>
    </recommendedName>
</protein>
<dbReference type="InterPro" id="IPR059120">
    <property type="entry name" value="Cullin-like_AB"/>
</dbReference>
<sequence length="799" mass="90896">MISAPKRSNTGGTGKKMVIKAFKEKPRLPEDFEDRTWDKLQRAVVAVFERRKINDSEEDLYRDVENLCLHKMAANLYGRVEKECSQHITKKVNSLLAQAGDPEAFLPLVEQLWKEHCQTMATLQNFFLCLDRTYVLAQQNSHIRPVWELGLWQFRKRFQELQEVQSKTVDGLLALIQSERQGLYVPRDLLKTLVRMLVSLRVYDEAFEKKFLEETARFYENEGNQLISTAQAADFLAHVERRINQEEDRLQKYLDIRTRSRLLDCVRRRLLENHTQDLLDKGFMSLVEYDRVTDLERLYRLYNQVDALPKVRAAWSSCVKKFGAAMMKDEERENQRMLVGNLLEFKTRLDTIHQKAFQKNLDFHLSMKDSFETFLNENPNVPASLLAKYVDELLRGGSGGASGVGRPSSDLELDETLDRVMVLFRYLYAKDTFEAFYKKDLAKRLLLSKSSSTDAEKSMIQKLKEECGTSFTTKLEGMFKDMDLSRGTLDTFLAREETQGALKDAGMEFTCHVLTTGTWPHYTTCADIAYPNSANRVQEMFRRYYLSKHSGRSLKFLTSLGQATLRASFTAPARQAVGSEGSAPAGASGGGDGGDSVMTDGPAAAAAAAAPSGRASGKGVGGRGRHELVVSHCQAIVLLLFNHADSLSCDEIEAATKIERSELVRTLQSLSLHKVNKLLIKRSPGREVSGSDVFEFNSQFLSKLFRLTINQIQSKETKEEADATQNKVFEDRQYQVDAAIVRIMKYKKTAPHQVLMTELFSQIRFPCKSSDVKKRIESLIEREYLERNADDPNTYNYLA</sequence>
<accession>A0A0G4EF87</accession>
<dbReference type="STRING" id="1169540.A0A0G4EF87"/>
<dbReference type="Gene3D" id="1.20.1310.10">
    <property type="entry name" value="Cullin Repeats"/>
    <property type="match status" value="4"/>
</dbReference>
<evidence type="ECO:0000256" key="6">
    <source>
        <dbReference type="ARBA" id="ARBA00069613"/>
    </source>
</evidence>
<dbReference type="GO" id="GO:0031461">
    <property type="term" value="C:cullin-RING ubiquitin ligase complex"/>
    <property type="evidence" value="ECO:0007669"/>
    <property type="project" value="InterPro"/>
</dbReference>
<evidence type="ECO:0000313" key="10">
    <source>
        <dbReference type="EMBL" id="CEL94631.1"/>
    </source>
</evidence>
<evidence type="ECO:0000259" key="9">
    <source>
        <dbReference type="SMART" id="SM00884"/>
    </source>
</evidence>
<dbReference type="SUPFAM" id="SSF75632">
    <property type="entry name" value="Cullin homology domain"/>
    <property type="match status" value="1"/>
</dbReference>
<dbReference type="PANTHER" id="PTHR11932">
    <property type="entry name" value="CULLIN"/>
    <property type="match status" value="1"/>
</dbReference>
<dbReference type="AlphaFoldDB" id="A0A0G4EF87"/>
<dbReference type="SMART" id="SM00884">
    <property type="entry name" value="Cullin_Nedd8"/>
    <property type="match status" value="1"/>
</dbReference>
<dbReference type="OMA" id="NYQEQTW"/>
<dbReference type="InterPro" id="IPR016157">
    <property type="entry name" value="Cullin_CS"/>
</dbReference>
<dbReference type="Proteomes" id="UP000041254">
    <property type="component" value="Unassembled WGS sequence"/>
</dbReference>
<dbReference type="InterPro" id="IPR036388">
    <property type="entry name" value="WH-like_DNA-bd_sf"/>
</dbReference>
<feature type="compositionally biased region" description="Low complexity" evidence="7">
    <location>
        <begin position="603"/>
        <end position="615"/>
    </location>
</feature>
<evidence type="ECO:0000256" key="5">
    <source>
        <dbReference type="ARBA" id="ARBA00022843"/>
    </source>
</evidence>
<dbReference type="InterPro" id="IPR016159">
    <property type="entry name" value="Cullin_repeat-like_dom_sf"/>
</dbReference>
<comment type="similarity">
    <text evidence="2">Belongs to the cullin family.</text>
</comment>
<dbReference type="GO" id="GO:0031625">
    <property type="term" value="F:ubiquitin protein ligase binding"/>
    <property type="evidence" value="ECO:0007669"/>
    <property type="project" value="InterPro"/>
</dbReference>
<keyword evidence="5" id="KW-0832">Ubl conjugation</keyword>
<dbReference type="Gene3D" id="1.10.10.10">
    <property type="entry name" value="Winged helix-like DNA-binding domain superfamily/Winged helix DNA-binding domain"/>
    <property type="match status" value="1"/>
</dbReference>
<keyword evidence="4" id="KW-0833">Ubl conjugation pathway</keyword>
<dbReference type="PhylomeDB" id="A0A0G4EF87"/>
<dbReference type="InterPro" id="IPR001373">
    <property type="entry name" value="Cullin_N"/>
</dbReference>
<evidence type="ECO:0000256" key="3">
    <source>
        <dbReference type="ARBA" id="ARBA00022499"/>
    </source>
</evidence>
<evidence type="ECO:0000256" key="1">
    <source>
        <dbReference type="ARBA" id="ARBA00004906"/>
    </source>
</evidence>
<dbReference type="InterPro" id="IPR045093">
    <property type="entry name" value="Cullin"/>
</dbReference>
<dbReference type="FunFam" id="1.20.1310.10:FF:000004">
    <property type="entry name" value="Cullin 4B"/>
    <property type="match status" value="1"/>
</dbReference>
<reference evidence="10 11" key="1">
    <citation type="submission" date="2014-11" db="EMBL/GenBank/DDBJ databases">
        <authorList>
            <person name="Zhu J."/>
            <person name="Qi W."/>
            <person name="Song R."/>
        </authorList>
    </citation>
    <scope>NUCLEOTIDE SEQUENCE [LARGE SCALE GENOMIC DNA]</scope>
</reference>
<keyword evidence="3" id="KW-1017">Isopeptide bond</keyword>
<dbReference type="OrthoDB" id="435621at2759"/>
<gene>
    <name evidence="10" type="ORF">Vbra_7304</name>
</gene>
<dbReference type="InParanoid" id="A0A0G4EF87"/>
<organism evidence="10 11">
    <name type="scientific">Vitrella brassicaformis (strain CCMP3155)</name>
    <dbReference type="NCBI Taxonomy" id="1169540"/>
    <lineage>
        <taxon>Eukaryota</taxon>
        <taxon>Sar</taxon>
        <taxon>Alveolata</taxon>
        <taxon>Colpodellida</taxon>
        <taxon>Vitrellaceae</taxon>
        <taxon>Vitrella</taxon>
    </lineage>
</organism>
<proteinExistence type="inferred from homology"/>